<organism evidence="10 11">
    <name type="scientific">Huso huso</name>
    <name type="common">Beluga</name>
    <name type="synonym">Acipenser huso</name>
    <dbReference type="NCBI Taxonomy" id="61971"/>
    <lineage>
        <taxon>Eukaryota</taxon>
        <taxon>Metazoa</taxon>
        <taxon>Chordata</taxon>
        <taxon>Craniata</taxon>
        <taxon>Vertebrata</taxon>
        <taxon>Euteleostomi</taxon>
        <taxon>Actinopterygii</taxon>
        <taxon>Chondrostei</taxon>
        <taxon>Acipenseriformes</taxon>
        <taxon>Acipenseridae</taxon>
        <taxon>Huso</taxon>
    </lineage>
</organism>
<keyword evidence="8" id="KW-0732">Signal</keyword>
<evidence type="ECO:0000256" key="1">
    <source>
        <dbReference type="ARBA" id="ARBA00004167"/>
    </source>
</evidence>
<evidence type="ECO:0000259" key="9">
    <source>
        <dbReference type="PROSITE" id="PS50835"/>
    </source>
</evidence>
<protein>
    <submittedName>
        <fullName evidence="10">T-cell surface protein tactile-like</fullName>
    </submittedName>
</protein>
<dbReference type="InterPro" id="IPR013783">
    <property type="entry name" value="Ig-like_fold"/>
</dbReference>
<dbReference type="SUPFAM" id="SSF48726">
    <property type="entry name" value="Immunoglobulin"/>
    <property type="match status" value="3"/>
</dbReference>
<keyword evidence="11" id="KW-1185">Reference proteome</keyword>
<evidence type="ECO:0000256" key="3">
    <source>
        <dbReference type="ARBA" id="ARBA00022989"/>
    </source>
</evidence>
<feature type="region of interest" description="Disordered" evidence="6">
    <location>
        <begin position="589"/>
        <end position="640"/>
    </location>
</feature>
<dbReference type="EMBL" id="JAHFZB010000009">
    <property type="protein sequence ID" value="KAK6485817.1"/>
    <property type="molecule type" value="Genomic_DNA"/>
</dbReference>
<evidence type="ECO:0000256" key="5">
    <source>
        <dbReference type="ARBA" id="ARBA00023157"/>
    </source>
</evidence>
<feature type="region of interest" description="Disordered" evidence="6">
    <location>
        <begin position="535"/>
        <end position="576"/>
    </location>
</feature>
<evidence type="ECO:0000256" key="6">
    <source>
        <dbReference type="SAM" id="MobiDB-lite"/>
    </source>
</evidence>
<feature type="domain" description="Ig-like" evidence="9">
    <location>
        <begin position="355"/>
        <end position="437"/>
    </location>
</feature>
<feature type="chain" id="PRO_5046105414" evidence="8">
    <location>
        <begin position="22"/>
        <end position="707"/>
    </location>
</feature>
<dbReference type="PANTHER" id="PTHR15317:SF1">
    <property type="entry name" value="T-CELL SURFACE PROTEIN TACTILE"/>
    <property type="match status" value="1"/>
</dbReference>
<gene>
    <name evidence="10" type="ORF">HHUSO_G11712</name>
</gene>
<evidence type="ECO:0000256" key="8">
    <source>
        <dbReference type="SAM" id="SignalP"/>
    </source>
</evidence>
<evidence type="ECO:0000256" key="4">
    <source>
        <dbReference type="ARBA" id="ARBA00023136"/>
    </source>
</evidence>
<proteinExistence type="predicted"/>
<dbReference type="InterPro" id="IPR003599">
    <property type="entry name" value="Ig_sub"/>
</dbReference>
<comment type="subcellular location">
    <subcellularLocation>
        <location evidence="1">Membrane</location>
        <topology evidence="1">Single-pass membrane protein</topology>
    </subcellularLocation>
</comment>
<dbReference type="SMART" id="SM00409">
    <property type="entry name" value="IG"/>
    <property type="match status" value="4"/>
</dbReference>
<feature type="transmembrane region" description="Helical" evidence="7">
    <location>
        <begin position="648"/>
        <end position="668"/>
    </location>
</feature>
<evidence type="ECO:0000313" key="10">
    <source>
        <dbReference type="EMBL" id="KAK6485817.1"/>
    </source>
</evidence>
<feature type="domain" description="Ig-like" evidence="9">
    <location>
        <begin position="439"/>
        <end position="524"/>
    </location>
</feature>
<name>A0ABR0ZLY5_HUSHU</name>
<sequence>MSVRRKIVYVISLLLICIAEGAPEDSLEHAGVVNATVGQNITLNCSVDEIELQVSQIQWEKTNNEKKEILVVHNPQFGTDGKLKSSFAPLRNKTTGRLYGATLSLYMVQMSDSGQYCCEIVTFPKGSIKDITNLSVDVQEEELSDTTVDAQLNNAIQIQCLKNMTGIMQSGMFLEWAVQGNGTEESIVTSNGTIKIDSNSPTYKGRYQLDSHYSLIVKPAKTADHERVFICKIKSPYRRLKSISRVKVFGKSYISLSILSRYLFFNATCLIRNAFPKPKVTWYINGQALQDKERGASIQSEVSRDVEGQYQVMTTLHLLVNQSKANQSLWCQSVFIHQNKTLQIQSETTIVLASPDLSIEITQPTTFIKEGDDVQIQCKSNLPADQYVFWSNKNTSRIYSSKDGKLNLRQITRHQSDVYVCKPEWSNFDYFKELNITIPVLVNYIDIIQCDRSSPVEIEAYSHLQIKCFSNASESPEYTWIQNNYRVSNSSTLDIAKMTKEKSGIYTVIAGIPGISLQSQAEIVVTLKKDGVTPSYSTTYPDMTQDTTNSTERSEETSRYTNTTSQTQKTNWSDSTSYIPDVTSEHAYTNFSDGQPSWDSSTTSSTEGPASYTDTITTSQYSGDFNTTDPINNSTDTSDVKNAENGRLTGLVMLPIVLVFVIIIIFMIRRSIEQKRLDAPPPFKPPPPPVKYKPIVPHDIIEIKRLD</sequence>
<feature type="domain" description="Ig-like" evidence="9">
    <location>
        <begin position="23"/>
        <end position="135"/>
    </location>
</feature>
<keyword evidence="4 7" id="KW-0472">Membrane</keyword>
<dbReference type="Pfam" id="PF07686">
    <property type="entry name" value="V-set"/>
    <property type="match status" value="1"/>
</dbReference>
<keyword evidence="3 7" id="KW-1133">Transmembrane helix</keyword>
<dbReference type="Pfam" id="PF08205">
    <property type="entry name" value="C2-set_2"/>
    <property type="match status" value="1"/>
</dbReference>
<feature type="compositionally biased region" description="Polar residues" evidence="6">
    <location>
        <begin position="535"/>
        <end position="546"/>
    </location>
</feature>
<evidence type="ECO:0000256" key="2">
    <source>
        <dbReference type="ARBA" id="ARBA00022692"/>
    </source>
</evidence>
<feature type="signal peptide" evidence="8">
    <location>
        <begin position="1"/>
        <end position="21"/>
    </location>
</feature>
<keyword evidence="5" id="KW-1015">Disulfide bond</keyword>
<reference evidence="10 11" key="1">
    <citation type="submission" date="2021-05" db="EMBL/GenBank/DDBJ databases">
        <authorList>
            <person name="Zahm M."/>
            <person name="Klopp C."/>
            <person name="Cabau C."/>
            <person name="Kuhl H."/>
            <person name="Suciu R."/>
            <person name="Ciorpac M."/>
            <person name="Holostenco D."/>
            <person name="Gessner J."/>
            <person name="Wuertz S."/>
            <person name="Hohne C."/>
            <person name="Stock M."/>
            <person name="Gislard M."/>
            <person name="Lluch J."/>
            <person name="Milhes M."/>
            <person name="Lampietro C."/>
            <person name="Lopez Roques C."/>
            <person name="Donnadieu C."/>
            <person name="Du K."/>
            <person name="Schartl M."/>
            <person name="Guiguen Y."/>
        </authorList>
    </citation>
    <scope>NUCLEOTIDE SEQUENCE [LARGE SCALE GENOMIC DNA]</scope>
    <source>
        <strain evidence="10">Hh-F2</strain>
        <tissue evidence="10">Blood</tissue>
    </source>
</reference>
<evidence type="ECO:0000313" key="11">
    <source>
        <dbReference type="Proteomes" id="UP001369086"/>
    </source>
</evidence>
<dbReference type="PROSITE" id="PS50835">
    <property type="entry name" value="IG_LIKE"/>
    <property type="match status" value="3"/>
</dbReference>
<dbReference type="InterPro" id="IPR042381">
    <property type="entry name" value="CD96"/>
</dbReference>
<dbReference type="InterPro" id="IPR013162">
    <property type="entry name" value="CD80_C2-set"/>
</dbReference>
<keyword evidence="2 7" id="KW-0812">Transmembrane</keyword>
<accession>A0ABR0ZLY5</accession>
<feature type="compositionally biased region" description="Polar residues" evidence="6">
    <location>
        <begin position="566"/>
        <end position="576"/>
    </location>
</feature>
<dbReference type="InterPro" id="IPR013106">
    <property type="entry name" value="Ig_V-set"/>
</dbReference>
<dbReference type="InterPro" id="IPR036179">
    <property type="entry name" value="Ig-like_dom_sf"/>
</dbReference>
<comment type="caution">
    <text evidence="10">The sequence shown here is derived from an EMBL/GenBank/DDBJ whole genome shotgun (WGS) entry which is preliminary data.</text>
</comment>
<dbReference type="Proteomes" id="UP001369086">
    <property type="component" value="Unassembled WGS sequence"/>
</dbReference>
<evidence type="ECO:0000256" key="7">
    <source>
        <dbReference type="SAM" id="Phobius"/>
    </source>
</evidence>
<dbReference type="Gene3D" id="2.60.40.10">
    <property type="entry name" value="Immunoglobulins"/>
    <property type="match status" value="5"/>
</dbReference>
<feature type="compositionally biased region" description="Polar residues" evidence="6">
    <location>
        <begin position="589"/>
        <end position="637"/>
    </location>
</feature>
<dbReference type="InterPro" id="IPR007110">
    <property type="entry name" value="Ig-like_dom"/>
</dbReference>
<dbReference type="PANTHER" id="PTHR15317">
    <property type="entry name" value="T-CELL SURFACE PROTEIN TACTILE"/>
    <property type="match status" value="1"/>
</dbReference>